<gene>
    <name evidence="4" type="primary">LOC116955410</name>
</gene>
<proteinExistence type="predicted"/>
<evidence type="ECO:0000313" key="3">
    <source>
        <dbReference type="Proteomes" id="UP001318040"/>
    </source>
</evidence>
<dbReference type="KEGG" id="pmrn:116955410"/>
<dbReference type="AlphaFoldDB" id="A0AAJ7UBU0"/>
<reference evidence="4" key="1">
    <citation type="submission" date="2025-08" db="UniProtKB">
        <authorList>
            <consortium name="RefSeq"/>
        </authorList>
    </citation>
    <scope>IDENTIFICATION</scope>
    <source>
        <tissue evidence="4">Sperm</tissue>
    </source>
</reference>
<evidence type="ECO:0000313" key="4">
    <source>
        <dbReference type="RefSeq" id="XP_032832366.1"/>
    </source>
</evidence>
<dbReference type="RefSeq" id="XP_032832366.1">
    <property type="nucleotide sequence ID" value="XM_032976475.1"/>
</dbReference>
<evidence type="ECO:0000256" key="1">
    <source>
        <dbReference type="SAM" id="Coils"/>
    </source>
</evidence>
<feature type="region of interest" description="Disordered" evidence="2">
    <location>
        <begin position="1"/>
        <end position="46"/>
    </location>
</feature>
<dbReference type="Proteomes" id="UP001318040">
    <property type="component" value="Chromosome 59"/>
</dbReference>
<name>A0AAJ7UBU0_PETMA</name>
<protein>
    <submittedName>
        <fullName evidence="4">Uncharacterized protein LOC116955410</fullName>
    </submittedName>
</protein>
<accession>A0AAJ7UBU0</accession>
<sequence>MHTPLPSIHHIAPASTTSPQQLRQQQHHHQPPPLATEPSTGHLSSGGGRVWASFMVSAIRPKWRPEHAPWWRPRGAVRSAPAWLPSLLLLLLSGPVGAPGGAAAFQLHDTMGALREENAALKARVENLTQVVLALRTEWWRGARNTGHAAGSNALAACQDHGRHHQAGLHNSPGSAGPRLASPCHRLGGFLSLLCWLLLACL</sequence>
<keyword evidence="1" id="KW-0175">Coiled coil</keyword>
<evidence type="ECO:0000256" key="2">
    <source>
        <dbReference type="SAM" id="MobiDB-lite"/>
    </source>
</evidence>
<keyword evidence="3" id="KW-1185">Reference proteome</keyword>
<organism evidence="3 4">
    <name type="scientific">Petromyzon marinus</name>
    <name type="common">Sea lamprey</name>
    <dbReference type="NCBI Taxonomy" id="7757"/>
    <lineage>
        <taxon>Eukaryota</taxon>
        <taxon>Metazoa</taxon>
        <taxon>Chordata</taxon>
        <taxon>Craniata</taxon>
        <taxon>Vertebrata</taxon>
        <taxon>Cyclostomata</taxon>
        <taxon>Hyperoartia</taxon>
        <taxon>Petromyzontiformes</taxon>
        <taxon>Petromyzontidae</taxon>
        <taxon>Petromyzon</taxon>
    </lineage>
</organism>
<feature type="coiled-coil region" evidence="1">
    <location>
        <begin position="111"/>
        <end position="138"/>
    </location>
</feature>